<gene>
    <name evidence="4" type="primary">11417932</name>
    <name evidence="2" type="ordered locus">MTR_8g076010</name>
    <name evidence="3" type="ORF">MtrunA17_Chr8g0372041</name>
</gene>
<dbReference type="EMBL" id="PSQE01000008">
    <property type="protein sequence ID" value="RHN41995.1"/>
    <property type="molecule type" value="Genomic_DNA"/>
</dbReference>
<protein>
    <submittedName>
        <fullName evidence="3">Putative leucine-rich repeat domain, L domain-containing protein</fullName>
    </submittedName>
    <submittedName>
        <fullName evidence="2">RNI superfamily protein, putative</fullName>
    </submittedName>
</protein>
<evidence type="ECO:0000313" key="4">
    <source>
        <dbReference type="EnsemblPlants" id="AET03810"/>
    </source>
</evidence>
<dbReference type="KEGG" id="mtr:11417932"/>
<evidence type="ECO:0000259" key="1">
    <source>
        <dbReference type="Pfam" id="PF25372"/>
    </source>
</evidence>
<dbReference type="Proteomes" id="UP000265566">
    <property type="component" value="Chromosome 8"/>
</dbReference>
<reference evidence="4" key="3">
    <citation type="submission" date="2015-04" db="UniProtKB">
        <authorList>
            <consortium name="EnsemblPlants"/>
        </authorList>
    </citation>
    <scope>IDENTIFICATION</scope>
    <source>
        <strain evidence="4">cv. Jemalong A17</strain>
    </source>
</reference>
<feature type="domain" description="F-box/LRR-repeat protein 15-like leucin rich repeat" evidence="1">
    <location>
        <begin position="264"/>
        <end position="383"/>
    </location>
</feature>
<organism evidence="2 5">
    <name type="scientific">Medicago truncatula</name>
    <name type="common">Barrel medic</name>
    <name type="synonym">Medicago tribuloides</name>
    <dbReference type="NCBI Taxonomy" id="3880"/>
    <lineage>
        <taxon>Eukaryota</taxon>
        <taxon>Viridiplantae</taxon>
        <taxon>Streptophyta</taxon>
        <taxon>Embryophyta</taxon>
        <taxon>Tracheophyta</taxon>
        <taxon>Spermatophyta</taxon>
        <taxon>Magnoliopsida</taxon>
        <taxon>eudicotyledons</taxon>
        <taxon>Gunneridae</taxon>
        <taxon>Pentapetalae</taxon>
        <taxon>rosids</taxon>
        <taxon>fabids</taxon>
        <taxon>Fabales</taxon>
        <taxon>Fabaceae</taxon>
        <taxon>Papilionoideae</taxon>
        <taxon>50 kb inversion clade</taxon>
        <taxon>NPAAA clade</taxon>
        <taxon>Hologalegina</taxon>
        <taxon>IRL clade</taxon>
        <taxon>Trifolieae</taxon>
        <taxon>Medicago</taxon>
    </lineage>
</organism>
<dbReference type="InterPro" id="IPR032675">
    <property type="entry name" value="LRR_dom_sf"/>
</dbReference>
<dbReference type="eggNOG" id="KOG1947">
    <property type="taxonomic scope" value="Eukaryota"/>
</dbReference>
<proteinExistence type="predicted"/>
<keyword evidence="5" id="KW-1185">Reference proteome</keyword>
<dbReference type="AlphaFoldDB" id="G7LCX9"/>
<dbReference type="EMBL" id="CM001224">
    <property type="protein sequence ID" value="AET03810.1"/>
    <property type="molecule type" value="Genomic_DNA"/>
</dbReference>
<dbReference type="Pfam" id="PF25372">
    <property type="entry name" value="DUF7885"/>
    <property type="match status" value="1"/>
</dbReference>
<reference evidence="2 5" key="2">
    <citation type="journal article" date="2014" name="BMC Genomics">
        <title>An improved genome release (version Mt4.0) for the model legume Medicago truncatula.</title>
        <authorList>
            <person name="Tang H."/>
            <person name="Krishnakumar V."/>
            <person name="Bidwell S."/>
            <person name="Rosen B."/>
            <person name="Chan A."/>
            <person name="Zhou S."/>
            <person name="Gentzbittel L."/>
            <person name="Childs K.L."/>
            <person name="Yandell M."/>
            <person name="Gundlach H."/>
            <person name="Mayer K.F."/>
            <person name="Schwartz D.C."/>
            <person name="Town C.D."/>
        </authorList>
    </citation>
    <scope>GENOME REANNOTATION</scope>
    <source>
        <strain evidence="4 5">cv. Jemalong A17</strain>
    </source>
</reference>
<evidence type="ECO:0000313" key="2">
    <source>
        <dbReference type="EMBL" id="AET03810.1"/>
    </source>
</evidence>
<dbReference type="EnsemblPlants" id="AET03810">
    <property type="protein sequence ID" value="AET03810"/>
    <property type="gene ID" value="MTR_8g076010"/>
</dbReference>
<reference evidence="6" key="4">
    <citation type="journal article" date="2018" name="Nat. Plants">
        <title>Whole-genome landscape of Medicago truncatula symbiotic genes.</title>
        <authorList>
            <person name="Pecrix Y."/>
            <person name="Staton S.E."/>
            <person name="Sallet E."/>
            <person name="Lelandais-Briere C."/>
            <person name="Moreau S."/>
            <person name="Carrere S."/>
            <person name="Blein T."/>
            <person name="Jardinaud M.F."/>
            <person name="Latrasse D."/>
            <person name="Zouine M."/>
            <person name="Zahm M."/>
            <person name="Kreplak J."/>
            <person name="Mayjonade B."/>
            <person name="Satge C."/>
            <person name="Perez M."/>
            <person name="Cauet S."/>
            <person name="Marande W."/>
            <person name="Chantry-Darmon C."/>
            <person name="Lopez-Roques C."/>
            <person name="Bouchez O."/>
            <person name="Berard A."/>
            <person name="Debelle F."/>
            <person name="Munos S."/>
            <person name="Bendahmane A."/>
            <person name="Berges H."/>
            <person name="Niebel A."/>
            <person name="Buitink J."/>
            <person name="Frugier F."/>
            <person name="Benhamed M."/>
            <person name="Crespi M."/>
            <person name="Gouzy J."/>
            <person name="Gamas P."/>
        </authorList>
    </citation>
    <scope>NUCLEOTIDE SEQUENCE [LARGE SCALE GENOMIC DNA]</scope>
    <source>
        <strain evidence="6">cv. Jemalong A17</strain>
    </source>
</reference>
<dbReference type="OrthoDB" id="1432923at2759"/>
<dbReference type="HOGENOM" id="CLU_028145_1_1_1"/>
<dbReference type="PANTHER" id="PTHR13318:SF106">
    <property type="entry name" value="F-BOX_LRR-REPEAT PROTEIN 2"/>
    <property type="match status" value="1"/>
</dbReference>
<dbReference type="InterPro" id="IPR006553">
    <property type="entry name" value="Leu-rich_rpt_Cys-con_subtyp"/>
</dbReference>
<dbReference type="Proteomes" id="UP000002051">
    <property type="component" value="Chromosome 8"/>
</dbReference>
<dbReference type="InterPro" id="IPR057207">
    <property type="entry name" value="FBXL15_LRR"/>
</dbReference>
<dbReference type="SUPFAM" id="SSF52047">
    <property type="entry name" value="RNI-like"/>
    <property type="match status" value="2"/>
</dbReference>
<accession>G7LCX9</accession>
<dbReference type="Gene3D" id="3.80.10.10">
    <property type="entry name" value="Ribonuclease Inhibitor"/>
    <property type="match status" value="2"/>
</dbReference>
<evidence type="ECO:0000313" key="6">
    <source>
        <dbReference type="Proteomes" id="UP000265566"/>
    </source>
</evidence>
<dbReference type="SMART" id="SM00367">
    <property type="entry name" value="LRR_CC"/>
    <property type="match status" value="7"/>
</dbReference>
<dbReference type="PANTHER" id="PTHR13318">
    <property type="entry name" value="PARTNER OF PAIRED, ISOFORM B-RELATED"/>
    <property type="match status" value="1"/>
</dbReference>
<dbReference type="GO" id="GO:0005737">
    <property type="term" value="C:cytoplasm"/>
    <property type="evidence" value="ECO:0000318"/>
    <property type="project" value="GO_Central"/>
</dbReference>
<reference evidence="2 5" key="1">
    <citation type="journal article" date="2011" name="Nature">
        <title>The Medicago genome provides insight into the evolution of rhizobial symbioses.</title>
        <authorList>
            <person name="Young N.D."/>
            <person name="Debelle F."/>
            <person name="Oldroyd G.E."/>
            <person name="Geurts R."/>
            <person name="Cannon S.B."/>
            <person name="Udvardi M.K."/>
            <person name="Benedito V.A."/>
            <person name="Mayer K.F."/>
            <person name="Gouzy J."/>
            <person name="Schoof H."/>
            <person name="Van de Peer Y."/>
            <person name="Proost S."/>
            <person name="Cook D.R."/>
            <person name="Meyers B.C."/>
            <person name="Spannagl M."/>
            <person name="Cheung F."/>
            <person name="De Mita S."/>
            <person name="Krishnakumar V."/>
            <person name="Gundlach H."/>
            <person name="Zhou S."/>
            <person name="Mudge J."/>
            <person name="Bharti A.K."/>
            <person name="Murray J.D."/>
            <person name="Naoumkina M.A."/>
            <person name="Rosen B."/>
            <person name="Silverstein K.A."/>
            <person name="Tang H."/>
            <person name="Rombauts S."/>
            <person name="Zhao P.X."/>
            <person name="Zhou P."/>
            <person name="Barbe V."/>
            <person name="Bardou P."/>
            <person name="Bechner M."/>
            <person name="Bellec A."/>
            <person name="Berger A."/>
            <person name="Berges H."/>
            <person name="Bidwell S."/>
            <person name="Bisseling T."/>
            <person name="Choisne N."/>
            <person name="Couloux A."/>
            <person name="Denny R."/>
            <person name="Deshpande S."/>
            <person name="Dai X."/>
            <person name="Doyle J.J."/>
            <person name="Dudez A.M."/>
            <person name="Farmer A.D."/>
            <person name="Fouteau S."/>
            <person name="Franken C."/>
            <person name="Gibelin C."/>
            <person name="Gish J."/>
            <person name="Goldstein S."/>
            <person name="Gonzalez A.J."/>
            <person name="Green P.J."/>
            <person name="Hallab A."/>
            <person name="Hartog M."/>
            <person name="Hua A."/>
            <person name="Humphray S.J."/>
            <person name="Jeong D.H."/>
            <person name="Jing Y."/>
            <person name="Jocker A."/>
            <person name="Kenton S.M."/>
            <person name="Kim D.J."/>
            <person name="Klee K."/>
            <person name="Lai H."/>
            <person name="Lang C."/>
            <person name="Lin S."/>
            <person name="Macmil S.L."/>
            <person name="Magdelenat G."/>
            <person name="Matthews L."/>
            <person name="McCorrison J."/>
            <person name="Monaghan E.L."/>
            <person name="Mun J.H."/>
            <person name="Najar F.Z."/>
            <person name="Nicholson C."/>
            <person name="Noirot C."/>
            <person name="O'Bleness M."/>
            <person name="Paule C.R."/>
            <person name="Poulain J."/>
            <person name="Prion F."/>
            <person name="Qin B."/>
            <person name="Qu C."/>
            <person name="Retzel E.F."/>
            <person name="Riddle C."/>
            <person name="Sallet E."/>
            <person name="Samain S."/>
            <person name="Samson N."/>
            <person name="Sanders I."/>
            <person name="Saurat O."/>
            <person name="Scarpelli C."/>
            <person name="Schiex T."/>
            <person name="Segurens B."/>
            <person name="Severin A.J."/>
            <person name="Sherrier D.J."/>
            <person name="Shi R."/>
            <person name="Sims S."/>
            <person name="Singer S.R."/>
            <person name="Sinharoy S."/>
            <person name="Sterck L."/>
            <person name="Viollet A."/>
            <person name="Wang B.B."/>
            <person name="Wang K."/>
            <person name="Wang M."/>
            <person name="Wang X."/>
            <person name="Warfsmann J."/>
            <person name="Weissenbach J."/>
            <person name="White D.D."/>
            <person name="White J.D."/>
            <person name="Wiley G.B."/>
            <person name="Wincker P."/>
            <person name="Xing Y."/>
            <person name="Yang L."/>
            <person name="Yao Z."/>
            <person name="Ying F."/>
            <person name="Zhai J."/>
            <person name="Zhou L."/>
            <person name="Zuber A."/>
            <person name="Denarie J."/>
            <person name="Dixon R.A."/>
            <person name="May G.D."/>
            <person name="Schwartz D.C."/>
            <person name="Rogers J."/>
            <person name="Quetier F."/>
            <person name="Town C.D."/>
            <person name="Roe B.A."/>
        </authorList>
    </citation>
    <scope>NUCLEOTIDE SEQUENCE [LARGE SCALE GENOMIC DNA]</scope>
    <source>
        <strain evidence="2">A17</strain>
        <strain evidence="4 5">cv. Jemalong A17</strain>
    </source>
</reference>
<reference evidence="3" key="5">
    <citation type="journal article" date="2018" name="Nat. Plants">
        <title>Whole-genome landscape of Medicago truncatula symbiotic genes.</title>
        <authorList>
            <person name="Pecrix Y."/>
            <person name="Gamas P."/>
            <person name="Carrere S."/>
        </authorList>
    </citation>
    <scope>NUCLEOTIDE SEQUENCE</scope>
    <source>
        <tissue evidence="3">Leaves</tissue>
    </source>
</reference>
<evidence type="ECO:0000313" key="5">
    <source>
        <dbReference type="Proteomes" id="UP000002051"/>
    </source>
</evidence>
<sequence>MERQTTRRLDTDFYLPDDCLESIFKFIITTNSYRSLNSLYLNSLSLVSKQFLSITNSLRFSLTIRSSTPIPSLPCRFQRFTKLTSLNLKYFNSDIDALLCQISHFPLNLTSLNLSNKLTIPVNGIQAFSQNITTLTSLTCSRIYSFNGTDLFLIADCFPLLEELDLSKPIMLENYKSLHNGVEALSTALYKLWKVNLTSHHYIKDQSLFHLFNNWKLLEEVVIRDCYGITKPGIAHSLRDRSTLRSFSFSGLNFKWEDCDVSAQLKFLEVTCNSWLTYDNIKMFASIFPNLQLLDLRCCHNISEEGICQVLRCSEIRHLNFTGCLHVKLRGMNFEVSNLEVLNLSCTRFDDETLYVISKSCSGLLQLLLVSCKYVTEKGVKHVRKNCIQLREINLRGCDQVHADIVDKMVFSRPSLRKITAPPRYDFSDKKRKLFLRHGCLVS</sequence>
<name>G7LCX9_MEDTR</name>
<dbReference type="PaxDb" id="3880-AET03810"/>
<dbReference type="Gramene" id="rna48377">
    <property type="protein sequence ID" value="RHN41995.1"/>
    <property type="gene ID" value="gene48377"/>
</dbReference>
<evidence type="ECO:0000313" key="3">
    <source>
        <dbReference type="EMBL" id="RHN41995.1"/>
    </source>
</evidence>